<dbReference type="InterPro" id="IPR017482">
    <property type="entry name" value="Lambda-type_endonuclease"/>
</dbReference>
<dbReference type="NCBIfam" id="TIGR03033">
    <property type="entry name" value="phage_rel_nuc"/>
    <property type="match status" value="1"/>
</dbReference>
<keyword evidence="2" id="KW-0175">Coiled coil</keyword>
<dbReference type="PANTHER" id="PTHR46609:SF6">
    <property type="entry name" value="EXONUCLEASE, PHAGE-TYPE_RECB, C-TERMINAL DOMAIN-CONTAINING PROTEIN-RELATED"/>
    <property type="match status" value="1"/>
</dbReference>
<gene>
    <name evidence="4" type="ORF">H9912_04830</name>
</gene>
<proteinExistence type="predicted"/>
<evidence type="ECO:0000259" key="3">
    <source>
        <dbReference type="Pfam" id="PF09588"/>
    </source>
</evidence>
<accession>A0A9D2QZW7</accession>
<feature type="coiled-coil region" evidence="2">
    <location>
        <begin position="233"/>
        <end position="260"/>
    </location>
</feature>
<protein>
    <submittedName>
        <fullName evidence="4">YqaJ viral recombinase family protein</fullName>
    </submittedName>
</protein>
<reference evidence="4" key="1">
    <citation type="journal article" date="2021" name="PeerJ">
        <title>Extensive microbial diversity within the chicken gut microbiome revealed by metagenomics and culture.</title>
        <authorList>
            <person name="Gilroy R."/>
            <person name="Ravi A."/>
            <person name="Getino M."/>
            <person name="Pursley I."/>
            <person name="Horton D.L."/>
            <person name="Alikhan N.F."/>
            <person name="Baker D."/>
            <person name="Gharbi K."/>
            <person name="Hall N."/>
            <person name="Watson M."/>
            <person name="Adriaenssens E.M."/>
            <person name="Foster-Nyarko E."/>
            <person name="Jarju S."/>
            <person name="Secka A."/>
            <person name="Antonio M."/>
            <person name="Oren A."/>
            <person name="Chaudhuri R.R."/>
            <person name="La Ragione R."/>
            <person name="Hildebrand F."/>
            <person name="Pallen M.J."/>
        </authorList>
    </citation>
    <scope>NUCLEOTIDE SEQUENCE</scope>
    <source>
        <strain evidence="4">ChiHjej8B7-25341</strain>
    </source>
</reference>
<dbReference type="SUPFAM" id="SSF52980">
    <property type="entry name" value="Restriction endonuclease-like"/>
    <property type="match status" value="1"/>
</dbReference>
<dbReference type="AlphaFoldDB" id="A0A9D2QZW7"/>
<keyword evidence="1" id="KW-0378">Hydrolase</keyword>
<dbReference type="Gene3D" id="3.90.320.10">
    <property type="match status" value="1"/>
</dbReference>
<evidence type="ECO:0000256" key="1">
    <source>
        <dbReference type="ARBA" id="ARBA00022801"/>
    </source>
</evidence>
<name>A0A9D2QZW7_9FIRM</name>
<dbReference type="PANTHER" id="PTHR46609">
    <property type="entry name" value="EXONUCLEASE, PHAGE-TYPE/RECB, C-TERMINAL DOMAIN-CONTAINING PROTEIN"/>
    <property type="match status" value="1"/>
</dbReference>
<dbReference type="EMBL" id="DWUW01000138">
    <property type="protein sequence ID" value="HJD31252.1"/>
    <property type="molecule type" value="Genomic_DNA"/>
</dbReference>
<organism evidence="4 5">
    <name type="scientific">Candidatus Eisenbergiella stercorigallinarum</name>
    <dbReference type="NCBI Taxonomy" id="2838557"/>
    <lineage>
        <taxon>Bacteria</taxon>
        <taxon>Bacillati</taxon>
        <taxon>Bacillota</taxon>
        <taxon>Clostridia</taxon>
        <taxon>Lachnospirales</taxon>
        <taxon>Lachnospiraceae</taxon>
        <taxon>Eisenbergiella</taxon>
    </lineage>
</organism>
<dbReference type="Proteomes" id="UP000823851">
    <property type="component" value="Unassembled WGS sequence"/>
</dbReference>
<feature type="domain" description="YqaJ viral recombinase" evidence="3">
    <location>
        <begin position="14"/>
        <end position="150"/>
    </location>
</feature>
<dbReference type="Pfam" id="PF09588">
    <property type="entry name" value="YqaJ"/>
    <property type="match status" value="1"/>
</dbReference>
<dbReference type="InterPro" id="IPR011335">
    <property type="entry name" value="Restrct_endonuc-II-like"/>
</dbReference>
<sequence length="309" mass="35421">MRILVKTAGMDREEWLRWRTKGIGGSDVSVIAGINPFRSIFQLWLEKTGQVEPEETENDHTHFGNVLEPVVKREFSKRTGLKVRAKRALLQSGEYPFMLADLDGVIYENGKMNLFEAKTASAYKQEIWERGVPEEYILQVQHYMAVTGAEKTYLAALVGGNRFYWKVVPRDEQKIAEIIAMEKAFWEENVLAGIEPVPDGSEATTDFLNEKYASSNGNTILLPEEALGLCRRYEELSGQLSELQDKKDAVSNQLKNYLKNNESGVIGEYRVTWKQVTSTGFDKKRLEKENRTLYEAYLTKKQYRRLTVA</sequence>
<dbReference type="GO" id="GO:0016787">
    <property type="term" value="F:hydrolase activity"/>
    <property type="evidence" value="ECO:0007669"/>
    <property type="project" value="UniProtKB-KW"/>
</dbReference>
<comment type="caution">
    <text evidence="4">The sequence shown here is derived from an EMBL/GenBank/DDBJ whole genome shotgun (WGS) entry which is preliminary data.</text>
</comment>
<reference evidence="4" key="2">
    <citation type="submission" date="2021-04" db="EMBL/GenBank/DDBJ databases">
        <authorList>
            <person name="Gilroy R."/>
        </authorList>
    </citation>
    <scope>NUCLEOTIDE SEQUENCE</scope>
    <source>
        <strain evidence="4">ChiHjej8B7-25341</strain>
    </source>
</reference>
<evidence type="ECO:0000313" key="4">
    <source>
        <dbReference type="EMBL" id="HJD31252.1"/>
    </source>
</evidence>
<evidence type="ECO:0000313" key="5">
    <source>
        <dbReference type="Proteomes" id="UP000823851"/>
    </source>
</evidence>
<dbReference type="InterPro" id="IPR011604">
    <property type="entry name" value="PDDEXK-like_dom_sf"/>
</dbReference>
<evidence type="ECO:0000256" key="2">
    <source>
        <dbReference type="SAM" id="Coils"/>
    </source>
</evidence>
<dbReference type="InterPro" id="IPR019080">
    <property type="entry name" value="YqaJ_viral_recombinase"/>
</dbReference>
<dbReference type="InterPro" id="IPR051703">
    <property type="entry name" value="NF-kappa-B_Signaling_Reg"/>
</dbReference>